<evidence type="ECO:0000259" key="6">
    <source>
        <dbReference type="PROSITE" id="PS50966"/>
    </source>
</evidence>
<evidence type="ECO:0000256" key="2">
    <source>
        <dbReference type="ARBA" id="ARBA00022771"/>
    </source>
</evidence>
<evidence type="ECO:0000313" key="7">
    <source>
        <dbReference type="EMBL" id="RYR41688.1"/>
    </source>
</evidence>
<dbReference type="Pfam" id="PF04434">
    <property type="entry name" value="SWIM"/>
    <property type="match status" value="1"/>
</dbReference>
<evidence type="ECO:0000256" key="4">
    <source>
        <dbReference type="PROSITE-ProRule" id="PRU00325"/>
    </source>
</evidence>
<dbReference type="InterPro" id="IPR007527">
    <property type="entry name" value="Znf_SWIM"/>
</dbReference>
<feature type="region of interest" description="Disordered" evidence="5">
    <location>
        <begin position="67"/>
        <end position="96"/>
    </location>
</feature>
<keyword evidence="2 4" id="KW-0863">Zinc-finger</keyword>
<organism evidence="7 8">
    <name type="scientific">Arachis hypogaea</name>
    <name type="common">Peanut</name>
    <dbReference type="NCBI Taxonomy" id="3818"/>
    <lineage>
        <taxon>Eukaryota</taxon>
        <taxon>Viridiplantae</taxon>
        <taxon>Streptophyta</taxon>
        <taxon>Embryophyta</taxon>
        <taxon>Tracheophyta</taxon>
        <taxon>Spermatophyta</taxon>
        <taxon>Magnoliopsida</taxon>
        <taxon>eudicotyledons</taxon>
        <taxon>Gunneridae</taxon>
        <taxon>Pentapetalae</taxon>
        <taxon>rosids</taxon>
        <taxon>fabids</taxon>
        <taxon>Fabales</taxon>
        <taxon>Fabaceae</taxon>
        <taxon>Papilionoideae</taxon>
        <taxon>50 kb inversion clade</taxon>
        <taxon>dalbergioids sensu lato</taxon>
        <taxon>Dalbergieae</taxon>
        <taxon>Pterocarpus clade</taxon>
        <taxon>Arachis</taxon>
    </lineage>
</organism>
<feature type="compositionally biased region" description="Polar residues" evidence="5">
    <location>
        <begin position="87"/>
        <end position="96"/>
    </location>
</feature>
<name>A0A445BST4_ARAHY</name>
<dbReference type="SMART" id="SM00575">
    <property type="entry name" value="ZnF_PMZ"/>
    <property type="match status" value="1"/>
</dbReference>
<gene>
    <name evidence="7" type="ORF">Ahy_A08g038100</name>
</gene>
<evidence type="ECO:0000256" key="1">
    <source>
        <dbReference type="ARBA" id="ARBA00022723"/>
    </source>
</evidence>
<keyword evidence="8" id="KW-1185">Reference proteome</keyword>
<comment type="caution">
    <text evidence="7">The sequence shown here is derived from an EMBL/GenBank/DDBJ whole genome shotgun (WGS) entry which is preliminary data.</text>
</comment>
<proteinExistence type="predicted"/>
<accession>A0A445BST4</accession>
<dbReference type="InterPro" id="IPR006564">
    <property type="entry name" value="Znf_PMZ"/>
</dbReference>
<sequence>MMGTYWVDILDALKTIMLRILGGVGTKEVRRIAYRFLYALPNIAGDGLSPPGPKVVPLEVTPIYYTQPHDSADDSDNEGDSTYVVGSESSSDTGGQIHSQRLLTAIDKNRENLLMLRVTHCDHRASVFSVEEMEPVDGWSQTSYRICLSERTCDCGLFQSLHYPCRHTLAACAAASIEWGHFVDPVYTMASVFKPNPAMRRKASGRSVSTRIQNEMDAIKRAEKRCGLCRGEGHIRRGCPNAPHLDP</sequence>
<dbReference type="EMBL" id="SDMP01000008">
    <property type="protein sequence ID" value="RYR41688.1"/>
    <property type="molecule type" value="Genomic_DNA"/>
</dbReference>
<dbReference type="GO" id="GO:0008270">
    <property type="term" value="F:zinc ion binding"/>
    <property type="evidence" value="ECO:0007669"/>
    <property type="project" value="UniProtKB-KW"/>
</dbReference>
<dbReference type="PROSITE" id="PS50966">
    <property type="entry name" value="ZF_SWIM"/>
    <property type="match status" value="1"/>
</dbReference>
<evidence type="ECO:0000256" key="3">
    <source>
        <dbReference type="ARBA" id="ARBA00022833"/>
    </source>
</evidence>
<evidence type="ECO:0000256" key="5">
    <source>
        <dbReference type="SAM" id="MobiDB-lite"/>
    </source>
</evidence>
<dbReference type="Proteomes" id="UP000289738">
    <property type="component" value="Chromosome A08"/>
</dbReference>
<keyword evidence="1" id="KW-0479">Metal-binding</keyword>
<protein>
    <recommendedName>
        <fullName evidence="6">SWIM-type domain-containing protein</fullName>
    </recommendedName>
</protein>
<dbReference type="AlphaFoldDB" id="A0A445BST4"/>
<feature type="domain" description="SWIM-type" evidence="6">
    <location>
        <begin position="144"/>
        <end position="176"/>
    </location>
</feature>
<keyword evidence="3" id="KW-0862">Zinc</keyword>
<reference evidence="7 8" key="1">
    <citation type="submission" date="2019-01" db="EMBL/GenBank/DDBJ databases">
        <title>Sequencing of cultivated peanut Arachis hypogaea provides insights into genome evolution and oil improvement.</title>
        <authorList>
            <person name="Chen X."/>
        </authorList>
    </citation>
    <scope>NUCLEOTIDE SEQUENCE [LARGE SCALE GENOMIC DNA]</scope>
    <source>
        <strain evidence="8">cv. Fuhuasheng</strain>
        <tissue evidence="7">Leaves</tissue>
    </source>
</reference>
<evidence type="ECO:0000313" key="8">
    <source>
        <dbReference type="Proteomes" id="UP000289738"/>
    </source>
</evidence>